<feature type="transmembrane region" description="Helical" evidence="13">
    <location>
        <begin position="92"/>
        <end position="113"/>
    </location>
</feature>
<comment type="catalytic activity">
    <reaction evidence="12">
        <text>K(+)(in) = K(+)(out)</text>
        <dbReference type="Rhea" id="RHEA:29463"/>
        <dbReference type="ChEBI" id="CHEBI:29103"/>
    </reaction>
</comment>
<keyword evidence="3" id="KW-0813">Transport</keyword>
<keyword evidence="10 13" id="KW-0472">Membrane</keyword>
<evidence type="ECO:0000256" key="8">
    <source>
        <dbReference type="ARBA" id="ARBA00022989"/>
    </source>
</evidence>
<feature type="transmembrane region" description="Helical" evidence="13">
    <location>
        <begin position="53"/>
        <end position="71"/>
    </location>
</feature>
<dbReference type="PANTHER" id="PTHR31462">
    <property type="entry name" value="ENDOSOMAL/LYSOSOMAL POTASSIUM CHANNEL TMEM175"/>
    <property type="match status" value="1"/>
</dbReference>
<dbReference type="STRING" id="1178516.AWR27_17930"/>
<evidence type="ECO:0000256" key="9">
    <source>
        <dbReference type="ARBA" id="ARBA00023065"/>
    </source>
</evidence>
<evidence type="ECO:0000313" key="14">
    <source>
        <dbReference type="EMBL" id="AQG81034.1"/>
    </source>
</evidence>
<dbReference type="Pfam" id="PF06736">
    <property type="entry name" value="TMEM175"/>
    <property type="match status" value="1"/>
</dbReference>
<sequence>MADFQENETVRMEAFSDGVLAIIITLLTFELKAPEFKEEYTSRTLFWELLKQWPAYVAFLLSFATIFVIWVNHHRMFNVIRRSDAMFLYLNGLLLLLTSLIPFATNVLATYISTSADELPVAFTMLLFGAIAGTFSLMWKHATTDYRLLKRPAADVRVRMVQNGFLISASIYAGSALLALLLPMVGILIGLLMVVYLSRLKYDRQKVV</sequence>
<evidence type="ECO:0000256" key="3">
    <source>
        <dbReference type="ARBA" id="ARBA00022448"/>
    </source>
</evidence>
<keyword evidence="15" id="KW-1185">Reference proteome</keyword>
<evidence type="ECO:0000256" key="7">
    <source>
        <dbReference type="ARBA" id="ARBA00022958"/>
    </source>
</evidence>
<comment type="similarity">
    <text evidence="2">Belongs to the TMEM175 family.</text>
</comment>
<dbReference type="GO" id="GO:0005267">
    <property type="term" value="F:potassium channel activity"/>
    <property type="evidence" value="ECO:0007669"/>
    <property type="project" value="UniProtKB-KW"/>
</dbReference>
<gene>
    <name evidence="14" type="ORF">AWR27_17930</name>
</gene>
<evidence type="ECO:0000256" key="4">
    <source>
        <dbReference type="ARBA" id="ARBA00022538"/>
    </source>
</evidence>
<feature type="transmembrane region" description="Helical" evidence="13">
    <location>
        <begin position="119"/>
        <end position="139"/>
    </location>
</feature>
<dbReference type="PANTHER" id="PTHR31462:SF5">
    <property type="entry name" value="ENDOSOMAL_LYSOSOMAL PROTON CHANNEL TMEM175"/>
    <property type="match status" value="1"/>
</dbReference>
<protein>
    <recommendedName>
        <fullName evidence="16">DUF1211 domain-containing protein</fullName>
    </recommendedName>
</protein>
<dbReference type="EMBL" id="CP014263">
    <property type="protein sequence ID" value="AQG81034.1"/>
    <property type="molecule type" value="Genomic_DNA"/>
</dbReference>
<evidence type="ECO:0000256" key="12">
    <source>
        <dbReference type="ARBA" id="ARBA00034430"/>
    </source>
</evidence>
<evidence type="ECO:0000256" key="1">
    <source>
        <dbReference type="ARBA" id="ARBA00004141"/>
    </source>
</evidence>
<organism evidence="14 15">
    <name type="scientific">Spirosoma montaniterrae</name>
    <dbReference type="NCBI Taxonomy" id="1178516"/>
    <lineage>
        <taxon>Bacteria</taxon>
        <taxon>Pseudomonadati</taxon>
        <taxon>Bacteroidota</taxon>
        <taxon>Cytophagia</taxon>
        <taxon>Cytophagales</taxon>
        <taxon>Cytophagaceae</taxon>
        <taxon>Spirosoma</taxon>
    </lineage>
</organism>
<evidence type="ECO:0008006" key="16">
    <source>
        <dbReference type="Google" id="ProtNLM"/>
    </source>
</evidence>
<keyword evidence="8 13" id="KW-1133">Transmembrane helix</keyword>
<dbReference type="OrthoDB" id="7626281at2"/>
<keyword evidence="4" id="KW-0633">Potassium transport</keyword>
<proteinExistence type="inferred from homology"/>
<dbReference type="InterPro" id="IPR010617">
    <property type="entry name" value="TMEM175-like"/>
</dbReference>
<keyword evidence="9" id="KW-0406">Ion transport</keyword>
<keyword evidence="11" id="KW-0407">Ion channel</keyword>
<name>A0A1P9X078_9BACT</name>
<dbReference type="AlphaFoldDB" id="A0A1P9X078"/>
<evidence type="ECO:0000256" key="13">
    <source>
        <dbReference type="SAM" id="Phobius"/>
    </source>
</evidence>
<dbReference type="GO" id="GO:0015252">
    <property type="term" value="F:proton channel activity"/>
    <property type="evidence" value="ECO:0007669"/>
    <property type="project" value="InterPro"/>
</dbReference>
<keyword evidence="6" id="KW-0631">Potassium channel</keyword>
<evidence type="ECO:0000256" key="11">
    <source>
        <dbReference type="ARBA" id="ARBA00023303"/>
    </source>
</evidence>
<feature type="transmembrane region" description="Helical" evidence="13">
    <location>
        <begin position="160"/>
        <end position="178"/>
    </location>
</feature>
<dbReference type="RefSeq" id="WP_077132496.1">
    <property type="nucleotide sequence ID" value="NZ_CP014263.1"/>
</dbReference>
<evidence type="ECO:0000256" key="5">
    <source>
        <dbReference type="ARBA" id="ARBA00022692"/>
    </source>
</evidence>
<evidence type="ECO:0000256" key="10">
    <source>
        <dbReference type="ARBA" id="ARBA00023136"/>
    </source>
</evidence>
<reference evidence="14 15" key="1">
    <citation type="submission" date="2016-01" db="EMBL/GenBank/DDBJ databases">
        <authorList>
            <person name="Oliw E.H."/>
        </authorList>
    </citation>
    <scope>NUCLEOTIDE SEQUENCE [LARGE SCALE GENOMIC DNA]</scope>
    <source>
        <strain evidence="14 15">DY10</strain>
    </source>
</reference>
<keyword evidence="7" id="KW-0630">Potassium</keyword>
<dbReference type="KEGG" id="smon:AWR27_17930"/>
<dbReference type="GO" id="GO:0016020">
    <property type="term" value="C:membrane"/>
    <property type="evidence" value="ECO:0007669"/>
    <property type="project" value="UniProtKB-SubCell"/>
</dbReference>
<dbReference type="Proteomes" id="UP000187941">
    <property type="component" value="Chromosome"/>
</dbReference>
<evidence type="ECO:0000313" key="15">
    <source>
        <dbReference type="Proteomes" id="UP000187941"/>
    </source>
</evidence>
<accession>A0A1P9X078</accession>
<keyword evidence="5 13" id="KW-0812">Transmembrane</keyword>
<comment type="subcellular location">
    <subcellularLocation>
        <location evidence="1">Membrane</location>
        <topology evidence="1">Multi-pass membrane protein</topology>
    </subcellularLocation>
</comment>
<evidence type="ECO:0000256" key="2">
    <source>
        <dbReference type="ARBA" id="ARBA00006920"/>
    </source>
</evidence>
<evidence type="ECO:0000256" key="6">
    <source>
        <dbReference type="ARBA" id="ARBA00022826"/>
    </source>
</evidence>